<dbReference type="AlphaFoldDB" id="A0AAU9TEN9"/>
<evidence type="ECO:0000259" key="4">
    <source>
        <dbReference type="Pfam" id="PF13613"/>
    </source>
</evidence>
<proteinExistence type="predicted"/>
<dbReference type="Pfam" id="PF13359">
    <property type="entry name" value="DDE_Tnp_4"/>
    <property type="match status" value="1"/>
</dbReference>
<dbReference type="Proteomes" id="UP001153954">
    <property type="component" value="Unassembled WGS sequence"/>
</dbReference>
<protein>
    <recommendedName>
        <fullName evidence="7">DDE Tnp4 domain-containing protein</fullName>
    </recommendedName>
</protein>
<evidence type="ECO:0000256" key="2">
    <source>
        <dbReference type="ARBA" id="ARBA00022723"/>
    </source>
</evidence>
<gene>
    <name evidence="5" type="ORF">EEDITHA_LOCUS1093</name>
</gene>
<keyword evidence="6" id="KW-1185">Reference proteome</keyword>
<name>A0AAU9TEN9_EUPED</name>
<evidence type="ECO:0000313" key="6">
    <source>
        <dbReference type="Proteomes" id="UP001153954"/>
    </source>
</evidence>
<organism evidence="5 6">
    <name type="scientific">Euphydryas editha</name>
    <name type="common">Edith's checkerspot</name>
    <dbReference type="NCBI Taxonomy" id="104508"/>
    <lineage>
        <taxon>Eukaryota</taxon>
        <taxon>Metazoa</taxon>
        <taxon>Ecdysozoa</taxon>
        <taxon>Arthropoda</taxon>
        <taxon>Hexapoda</taxon>
        <taxon>Insecta</taxon>
        <taxon>Pterygota</taxon>
        <taxon>Neoptera</taxon>
        <taxon>Endopterygota</taxon>
        <taxon>Lepidoptera</taxon>
        <taxon>Glossata</taxon>
        <taxon>Ditrysia</taxon>
        <taxon>Papilionoidea</taxon>
        <taxon>Nymphalidae</taxon>
        <taxon>Nymphalinae</taxon>
        <taxon>Euphydryas</taxon>
    </lineage>
</organism>
<dbReference type="PANTHER" id="PTHR23080:SF133">
    <property type="entry name" value="SI:CH211-262I1.5-RELATED"/>
    <property type="match status" value="1"/>
</dbReference>
<dbReference type="Pfam" id="PF13613">
    <property type="entry name" value="HTH_Tnp_4"/>
    <property type="match status" value="1"/>
</dbReference>
<accession>A0AAU9TEN9</accession>
<sequence length="368" mass="41694">MPRCSVPKCSEMVLDNPSTSSSSQDIFPLIEVSHEVEVAEPETLPGHSCDHAQVSTHQQASIQTSTFLALFSTDTLLTDQESVMFYTGLESCDKFKLVLNTLLPMAHDIKYRWSKDFSLSVEDQFLILLIKLRRNKTDFELSRMFGVSKTTVSNIIVTWINFVHDFWRLLDIWPNRKLVNFYMPDIFYKDFPTTRVIVDGTEIPIQKHSHPSAQKATFSTYKHKNTVKILVGSSPGGLLSYCSEAFAGATSDRQIVERSELMNMCDEGDSIMADRGFNVQDLFISKGVGINIRTFLKGKAQIPGILSKADKKLASQRVHIERLIGLTKTYAILKTELNQFYVPLASKIFFICFMLCNFKEGIVSKNKK</sequence>
<comment type="cofactor">
    <cofactor evidence="1">
        <name>a divalent metal cation</name>
        <dbReference type="ChEBI" id="CHEBI:60240"/>
    </cofactor>
</comment>
<dbReference type="PANTHER" id="PTHR23080">
    <property type="entry name" value="THAP DOMAIN PROTEIN"/>
    <property type="match status" value="1"/>
</dbReference>
<comment type="caution">
    <text evidence="5">The sequence shown here is derived from an EMBL/GenBank/DDBJ whole genome shotgun (WGS) entry which is preliminary data.</text>
</comment>
<evidence type="ECO:0000256" key="1">
    <source>
        <dbReference type="ARBA" id="ARBA00001968"/>
    </source>
</evidence>
<feature type="domain" description="Transposase Helix-turn-helix" evidence="4">
    <location>
        <begin position="118"/>
        <end position="164"/>
    </location>
</feature>
<reference evidence="5" key="1">
    <citation type="submission" date="2022-03" db="EMBL/GenBank/DDBJ databases">
        <authorList>
            <person name="Tunstrom K."/>
        </authorList>
    </citation>
    <scope>NUCLEOTIDE SEQUENCE</scope>
</reference>
<dbReference type="GO" id="GO:0046872">
    <property type="term" value="F:metal ion binding"/>
    <property type="evidence" value="ECO:0007669"/>
    <property type="project" value="UniProtKB-KW"/>
</dbReference>
<keyword evidence="2" id="KW-0479">Metal-binding</keyword>
<evidence type="ECO:0000259" key="3">
    <source>
        <dbReference type="Pfam" id="PF13359"/>
    </source>
</evidence>
<dbReference type="EMBL" id="CAKOGL010000003">
    <property type="protein sequence ID" value="CAH2084537.1"/>
    <property type="molecule type" value="Genomic_DNA"/>
</dbReference>
<feature type="domain" description="DDE Tnp4" evidence="3">
    <location>
        <begin position="198"/>
        <end position="357"/>
    </location>
</feature>
<dbReference type="InterPro" id="IPR027805">
    <property type="entry name" value="Transposase_HTH_dom"/>
</dbReference>
<evidence type="ECO:0000313" key="5">
    <source>
        <dbReference type="EMBL" id="CAH2084537.1"/>
    </source>
</evidence>
<evidence type="ECO:0008006" key="7">
    <source>
        <dbReference type="Google" id="ProtNLM"/>
    </source>
</evidence>
<dbReference type="InterPro" id="IPR027806">
    <property type="entry name" value="HARBI1_dom"/>
</dbReference>